<name>A0A2N6QKH0_9STAP</name>
<proteinExistence type="predicted"/>
<dbReference type="RefSeq" id="WP_102695960.1">
    <property type="nucleotide sequence ID" value="NZ_PNGG01000001.1"/>
</dbReference>
<dbReference type="Pfam" id="PF05709">
    <property type="entry name" value="Sipho_tail"/>
    <property type="match status" value="1"/>
</dbReference>
<evidence type="ECO:0000313" key="2">
    <source>
        <dbReference type="EMBL" id="PMC20165.1"/>
    </source>
</evidence>
<gene>
    <name evidence="2" type="ORF">CJ235_00405</name>
</gene>
<feature type="domain" description="Siphovirus-type tail component RIFT-related" evidence="1">
    <location>
        <begin position="8"/>
        <end position="162"/>
    </location>
</feature>
<accession>A0A2N6QKH0</accession>
<dbReference type="EMBL" id="PNGG01000001">
    <property type="protein sequence ID" value="PMC20165.1"/>
    <property type="molecule type" value="Genomic_DNA"/>
</dbReference>
<evidence type="ECO:0000259" key="1">
    <source>
        <dbReference type="Pfam" id="PF05709"/>
    </source>
</evidence>
<dbReference type="AlphaFoldDB" id="A0A2N6QKH0"/>
<comment type="caution">
    <text evidence="2">The sequence shown here is derived from an EMBL/GenBank/DDBJ whole genome shotgun (WGS) entry which is preliminary data.</text>
</comment>
<protein>
    <submittedName>
        <fullName evidence="2">Phage tail protein</fullName>
    </submittedName>
</protein>
<evidence type="ECO:0000313" key="3">
    <source>
        <dbReference type="Proteomes" id="UP000235748"/>
    </source>
</evidence>
<organism evidence="2 3">
    <name type="scientific">Staphylococcus pettenkoferi</name>
    <dbReference type="NCBI Taxonomy" id="170573"/>
    <lineage>
        <taxon>Bacteria</taxon>
        <taxon>Bacillati</taxon>
        <taxon>Bacillota</taxon>
        <taxon>Bacilli</taxon>
        <taxon>Bacillales</taxon>
        <taxon>Staphylococcaceae</taxon>
        <taxon>Staphylococcus</taxon>
    </lineage>
</organism>
<dbReference type="InterPro" id="IPR008841">
    <property type="entry name" value="Siphovirus-type_tail_N"/>
</dbReference>
<dbReference type="Proteomes" id="UP000235748">
    <property type="component" value="Unassembled WGS sequence"/>
</dbReference>
<sequence length="318" mass="37487">MDLEIKQKDGTKYKLSDFGFRVKDIVIESPEIEDNYETKENTSGRMLLSSQYRKRKITVPCYVVSTKLNDIPRLRDKFYDLTVNTEPVWIRELRYAEEHNYKFLQPTEDDYQSYDKYGYPVFDHNMMNDNYYTSGKQYQVKCSSVITPDNKGNVINFDLVFETIEIPFAESIGTSLDLENKPNKALWSNDMLVPFDEENDKRTYTFTNAWNNSIYYHGNVPNNEFKLYKKVTIVLGKNVSSKESFRFTLGKSDYMKISNISLKKGDKIVYDGVQTWRNGTPINHRCTNAQPKFYPGWNDFAFNQQVKSVTFDMKFYYK</sequence>
<reference evidence="2 3" key="1">
    <citation type="submission" date="2017-09" db="EMBL/GenBank/DDBJ databases">
        <title>Bacterial strain isolated from the female urinary microbiota.</title>
        <authorList>
            <person name="Thomas-White K."/>
            <person name="Kumar N."/>
            <person name="Forster S."/>
            <person name="Putonti C."/>
            <person name="Lawley T."/>
            <person name="Wolfe A.J."/>
        </authorList>
    </citation>
    <scope>NUCLEOTIDE SEQUENCE [LARGE SCALE GENOMIC DNA]</scope>
    <source>
        <strain evidence="2 3">UMB0834</strain>
    </source>
</reference>